<gene>
    <name evidence="6" type="ORF">BGZ97_001679</name>
</gene>
<evidence type="ECO:0000256" key="2">
    <source>
        <dbReference type="ARBA" id="ARBA00006425"/>
    </source>
</evidence>
<dbReference type="PROSITE" id="PS51808">
    <property type="entry name" value="CHCH"/>
    <property type="match status" value="1"/>
</dbReference>
<dbReference type="PANTHER" id="PTHR47677:SF1">
    <property type="entry name" value="CYTOCHROME C OXIDASE ASSEMBLY FACTOR 6"/>
    <property type="match status" value="1"/>
</dbReference>
<comment type="subcellular location">
    <subcellularLocation>
        <location evidence="1">Mitochondrion</location>
    </subcellularLocation>
</comment>
<comment type="similarity">
    <text evidence="2">Belongs to the cytochrome c oxidase subunit 6B family.</text>
</comment>
<reference evidence="6" key="1">
    <citation type="journal article" date="2020" name="Fungal Divers.">
        <title>Resolving the Mortierellaceae phylogeny through synthesis of multi-gene phylogenetics and phylogenomics.</title>
        <authorList>
            <person name="Vandepol N."/>
            <person name="Liber J."/>
            <person name="Desiro A."/>
            <person name="Na H."/>
            <person name="Kennedy M."/>
            <person name="Barry K."/>
            <person name="Grigoriev I.V."/>
            <person name="Miller A.N."/>
            <person name="O'Donnell K."/>
            <person name="Stajich J.E."/>
            <person name="Bonito G."/>
        </authorList>
    </citation>
    <scope>NUCLEOTIDE SEQUENCE</scope>
    <source>
        <strain evidence="6">NVP60</strain>
    </source>
</reference>
<evidence type="ECO:0000256" key="5">
    <source>
        <dbReference type="SAM" id="Coils"/>
    </source>
</evidence>
<dbReference type="InterPro" id="IPR048281">
    <property type="entry name" value="COA6_fun"/>
</dbReference>
<keyword evidence="3" id="KW-0496">Mitochondrion</keyword>
<dbReference type="InterPro" id="IPR048280">
    <property type="entry name" value="COX6B-like"/>
</dbReference>
<dbReference type="OrthoDB" id="5545577at2759"/>
<protein>
    <recommendedName>
        <fullName evidence="8">Cytochrome c oxidase assembly factor 6</fullName>
    </recommendedName>
</protein>
<evidence type="ECO:0000313" key="6">
    <source>
        <dbReference type="EMBL" id="KAG0303967.1"/>
    </source>
</evidence>
<name>A0A9P6QVW4_9FUNG</name>
<dbReference type="EMBL" id="JAAAIN010001350">
    <property type="protein sequence ID" value="KAG0303967.1"/>
    <property type="molecule type" value="Genomic_DNA"/>
</dbReference>
<keyword evidence="4" id="KW-1015">Disulfide bond</keyword>
<dbReference type="PANTHER" id="PTHR47677">
    <property type="entry name" value="CYTOCHROME C OXIDASE ASSEMBLY FACTOR 6"/>
    <property type="match status" value="1"/>
</dbReference>
<accession>A0A9P6QVW4</accession>
<dbReference type="Proteomes" id="UP000823405">
    <property type="component" value="Unassembled WGS sequence"/>
</dbReference>
<evidence type="ECO:0000313" key="7">
    <source>
        <dbReference type="Proteomes" id="UP000823405"/>
    </source>
</evidence>
<keyword evidence="5" id="KW-0175">Coiled coil</keyword>
<dbReference type="GO" id="GO:0005739">
    <property type="term" value="C:mitochondrion"/>
    <property type="evidence" value="ECO:0007669"/>
    <property type="project" value="UniProtKB-SubCell"/>
</dbReference>
<dbReference type="Gene3D" id="1.10.10.140">
    <property type="entry name" value="Cytochrome c oxidase, subunit VIb"/>
    <property type="match status" value="1"/>
</dbReference>
<dbReference type="SUPFAM" id="SSF47694">
    <property type="entry name" value="Cytochrome c oxidase subunit h"/>
    <property type="match status" value="1"/>
</dbReference>
<evidence type="ECO:0000256" key="4">
    <source>
        <dbReference type="ARBA" id="ARBA00023157"/>
    </source>
</evidence>
<organism evidence="6 7">
    <name type="scientific">Linnemannia gamsii</name>
    <dbReference type="NCBI Taxonomy" id="64522"/>
    <lineage>
        <taxon>Eukaryota</taxon>
        <taxon>Fungi</taxon>
        <taxon>Fungi incertae sedis</taxon>
        <taxon>Mucoromycota</taxon>
        <taxon>Mortierellomycotina</taxon>
        <taxon>Mortierellomycetes</taxon>
        <taxon>Mortierellales</taxon>
        <taxon>Mortierellaceae</taxon>
        <taxon>Linnemannia</taxon>
    </lineage>
</organism>
<proteinExistence type="inferred from homology"/>
<evidence type="ECO:0000256" key="1">
    <source>
        <dbReference type="ARBA" id="ARBA00004173"/>
    </source>
</evidence>
<dbReference type="InterPro" id="IPR036549">
    <property type="entry name" value="CX6/COA6-like_sf"/>
</dbReference>
<evidence type="ECO:0000256" key="3">
    <source>
        <dbReference type="ARBA" id="ARBA00023128"/>
    </source>
</evidence>
<dbReference type="Pfam" id="PF02297">
    <property type="entry name" value="COX6B"/>
    <property type="match status" value="1"/>
</dbReference>
<evidence type="ECO:0008006" key="8">
    <source>
        <dbReference type="Google" id="ProtNLM"/>
    </source>
</evidence>
<feature type="coiled-coil region" evidence="5">
    <location>
        <begin position="75"/>
        <end position="102"/>
    </location>
</feature>
<dbReference type="AlphaFoldDB" id="A0A9P6QVW4"/>
<sequence length="109" mass="12406">MTATAGNDEVKHPSRADRQNCWKVRDAYFECLNSNNIVDPSKPEAASVCQDLRSLYENGCMKSWVDYFNKRRVLEVEQKELLERMRAQHKAVEERAAAAAEAAKTKESA</sequence>
<keyword evidence="7" id="KW-1185">Reference proteome</keyword>
<comment type="caution">
    <text evidence="6">The sequence shown here is derived from an EMBL/GenBank/DDBJ whole genome shotgun (WGS) entry which is preliminary data.</text>
</comment>